<dbReference type="Gene3D" id="2.30.29.30">
    <property type="entry name" value="Pleckstrin-homology domain (PH domain)/Phosphotyrosine-binding domain (PTB)"/>
    <property type="match status" value="1"/>
</dbReference>
<dbReference type="STRING" id="1076935.U4LMA7"/>
<feature type="region of interest" description="Disordered" evidence="4">
    <location>
        <begin position="361"/>
        <end position="437"/>
    </location>
</feature>
<feature type="domain" description="Histone chaperone RTT106/FACT complex subunit SPT16-like middle" evidence="5">
    <location>
        <begin position="237"/>
        <end position="329"/>
    </location>
</feature>
<dbReference type="InterPro" id="IPR050454">
    <property type="entry name" value="RTT106/SSRP1_HistChap/FACT"/>
</dbReference>
<dbReference type="OMA" id="AMPEAHR"/>
<evidence type="ECO:0000259" key="5">
    <source>
        <dbReference type="SMART" id="SM01287"/>
    </source>
</evidence>
<organism evidence="6 7">
    <name type="scientific">Pyronema omphalodes (strain CBS 100304)</name>
    <name type="common">Pyronema confluens</name>
    <dbReference type="NCBI Taxonomy" id="1076935"/>
    <lineage>
        <taxon>Eukaryota</taxon>
        <taxon>Fungi</taxon>
        <taxon>Dikarya</taxon>
        <taxon>Ascomycota</taxon>
        <taxon>Pezizomycotina</taxon>
        <taxon>Pezizomycetes</taxon>
        <taxon>Pezizales</taxon>
        <taxon>Pyronemataceae</taxon>
        <taxon>Pyronema</taxon>
    </lineage>
</organism>
<evidence type="ECO:0000313" key="6">
    <source>
        <dbReference type="EMBL" id="CCX33073.1"/>
    </source>
</evidence>
<dbReference type="Proteomes" id="UP000018144">
    <property type="component" value="Unassembled WGS sequence"/>
</dbReference>
<dbReference type="GO" id="GO:0031491">
    <property type="term" value="F:nucleosome binding"/>
    <property type="evidence" value="ECO:0007669"/>
    <property type="project" value="TreeGrafter"/>
</dbReference>
<dbReference type="SUPFAM" id="SSF50729">
    <property type="entry name" value="PH domain-like"/>
    <property type="match status" value="1"/>
</dbReference>
<dbReference type="Gene3D" id="2.30.29.120">
    <property type="match status" value="1"/>
</dbReference>
<gene>
    <name evidence="6" type="ORF">PCON_14104</name>
</gene>
<keyword evidence="7" id="KW-1185">Reference proteome</keyword>
<evidence type="ECO:0000256" key="2">
    <source>
        <dbReference type="ARBA" id="ARBA00037550"/>
    </source>
</evidence>
<accession>U4LMA7</accession>
<dbReference type="PANTHER" id="PTHR45849">
    <property type="entry name" value="FACT COMPLEX SUBUNIT SSRP1"/>
    <property type="match status" value="1"/>
</dbReference>
<dbReference type="AlphaFoldDB" id="U4LMA7"/>
<dbReference type="InterPro" id="IPR013719">
    <property type="entry name" value="RTT106/SPT16-like_middle_dom"/>
</dbReference>
<evidence type="ECO:0000256" key="1">
    <source>
        <dbReference type="ARBA" id="ARBA00006159"/>
    </source>
</evidence>
<comment type="subunit">
    <text evidence="3">Interacts with histones H3 and H4.</text>
</comment>
<dbReference type="eggNOG" id="ENOG502R9PE">
    <property type="taxonomic scope" value="Eukaryota"/>
</dbReference>
<dbReference type="SMART" id="SM01287">
    <property type="entry name" value="Rtt106"/>
    <property type="match status" value="1"/>
</dbReference>
<evidence type="ECO:0000256" key="3">
    <source>
        <dbReference type="ARBA" id="ARBA00038654"/>
    </source>
</evidence>
<evidence type="ECO:0000313" key="7">
    <source>
        <dbReference type="Proteomes" id="UP000018144"/>
    </source>
</evidence>
<sequence length="437" mass="47566">MTDQSWVDAAFPPTTVKALNKRVRDALADPKIAPLLTDIGAHIISLSEPLAKKRKLDTPADSPAASQHTTGLSVGIASLGTSDATVLKVEGISFSVPQRKKFNLIVTTAGISAVAPTGGDKVEFGVEWDNVDYIACLPVPDKAARQFNFCIFPLGSDGLPGSTGDAIVFTIADGEPKTASGDALSSGYDTSSYKSLLIDTFNAHLSPSKSRISAVEEPKENIFFSNLAQSHRKGEKAFHVKAHRGSKEGYLFFLSRGILWAFKKPLVYFSFGHIDSVSYTSITKRTFNLSIKVQEDRGGGEVEFSMIDQEDYPGIDGYIKARRLNDASMADMRKAKYFGVNGKGEEEEPGLGELEKALYDAEDEEEEDYDPEAEEDGSGDEEENSEDDSEEDSDEDGDGEMESDGEGSVDLREELGSEMEDVEPDEPKQKRARRGGR</sequence>
<comment type="similarity">
    <text evidence="1">Belongs to the RTT106 family.</text>
</comment>
<name>U4LMA7_PYROM</name>
<reference evidence="6 7" key="1">
    <citation type="journal article" date="2013" name="PLoS Genet.">
        <title>The genome and development-dependent transcriptomes of Pyronema confluens: a window into fungal evolution.</title>
        <authorList>
            <person name="Traeger S."/>
            <person name="Altegoer F."/>
            <person name="Freitag M."/>
            <person name="Gabaldon T."/>
            <person name="Kempken F."/>
            <person name="Kumar A."/>
            <person name="Marcet-Houben M."/>
            <person name="Poggeler S."/>
            <person name="Stajich J.E."/>
            <person name="Nowrousian M."/>
        </authorList>
    </citation>
    <scope>NUCLEOTIDE SEQUENCE [LARGE SCALE GENOMIC DNA]</scope>
    <source>
        <strain evidence="7">CBS 100304</strain>
        <tissue evidence="6">Vegetative mycelium</tissue>
    </source>
</reference>
<proteinExistence type="inferred from homology"/>
<dbReference type="Pfam" id="PF08512">
    <property type="entry name" value="Rttp106-like_middle"/>
    <property type="match status" value="1"/>
</dbReference>
<dbReference type="GO" id="GO:0042393">
    <property type="term" value="F:histone binding"/>
    <property type="evidence" value="ECO:0007669"/>
    <property type="project" value="TreeGrafter"/>
</dbReference>
<feature type="compositionally biased region" description="Acidic residues" evidence="4">
    <location>
        <begin position="361"/>
        <end position="407"/>
    </location>
</feature>
<protein>
    <submittedName>
        <fullName evidence="6">Similar to Histone chaperone rtt106 acc. no. A2RBA1</fullName>
    </submittedName>
</protein>
<dbReference type="PANTHER" id="PTHR45849:SF3">
    <property type="entry name" value="HISTONE CHAPERONE RTT106"/>
    <property type="match status" value="1"/>
</dbReference>
<dbReference type="OrthoDB" id="75754at2759"/>
<comment type="function">
    <text evidence="2">Histones H3 and H4 chaperone involved in the nucleosome formation and heterochromatin silencing. Required for the deposition of H3K56ac-carrying H3-H4 complex onto newly-replicated DNA. Plays a role in the transcriptional regulation of the cell-cycle dependent histone genes by creating a repressive structure at the core histone gene promoter.</text>
</comment>
<evidence type="ECO:0000256" key="4">
    <source>
        <dbReference type="SAM" id="MobiDB-lite"/>
    </source>
</evidence>
<dbReference type="InterPro" id="IPR011993">
    <property type="entry name" value="PH-like_dom_sf"/>
</dbReference>
<dbReference type="EMBL" id="HF936006">
    <property type="protein sequence ID" value="CCX33073.1"/>
    <property type="molecule type" value="Genomic_DNA"/>
</dbReference>